<feature type="domain" description="EF-hand" evidence="3">
    <location>
        <begin position="12"/>
        <end position="47"/>
    </location>
</feature>
<keyword evidence="1" id="KW-0677">Repeat</keyword>
<dbReference type="InterPro" id="IPR050230">
    <property type="entry name" value="CALM/Myosin/TropC-like"/>
</dbReference>
<dbReference type="FunFam" id="1.10.238.10:FF:000001">
    <property type="entry name" value="Calmodulin 1"/>
    <property type="match status" value="1"/>
</dbReference>
<evidence type="ECO:0000256" key="2">
    <source>
        <dbReference type="ARBA" id="ARBA00022837"/>
    </source>
</evidence>
<keyword evidence="5" id="KW-1185">Reference proteome</keyword>
<sequence>MPSFSGNEVTNEQIDELRDAFERYDLDSNGTLSAHEVRLALISVGYEITEAELYDLIHSVALYDLIHSVAVRDEDRLDLKKFIRMMAPRMVHVDSDQSLLRTFNMIDRDRDGYVTVQDVRAIMVVLGEVVTDDDIKDICQAVDMDGDGRISLRDFIGFMHSPI</sequence>
<dbReference type="GO" id="GO:0005509">
    <property type="term" value="F:calcium ion binding"/>
    <property type="evidence" value="ECO:0007669"/>
    <property type="project" value="InterPro"/>
</dbReference>
<organism evidence="4 5">
    <name type="scientific">Drosophila simulans</name>
    <name type="common">Fruit fly</name>
    <dbReference type="NCBI Taxonomy" id="7240"/>
    <lineage>
        <taxon>Eukaryota</taxon>
        <taxon>Metazoa</taxon>
        <taxon>Ecdysozoa</taxon>
        <taxon>Arthropoda</taxon>
        <taxon>Hexapoda</taxon>
        <taxon>Insecta</taxon>
        <taxon>Pterygota</taxon>
        <taxon>Neoptera</taxon>
        <taxon>Endopterygota</taxon>
        <taxon>Diptera</taxon>
        <taxon>Brachycera</taxon>
        <taxon>Muscomorpha</taxon>
        <taxon>Ephydroidea</taxon>
        <taxon>Drosophilidae</taxon>
        <taxon>Drosophila</taxon>
        <taxon>Sophophora</taxon>
    </lineage>
</organism>
<name>B4QHM7_DROSI</name>
<proteinExistence type="predicted"/>
<accession>B4QHM7</accession>
<dbReference type="STRING" id="7240.B4QHM7"/>
<dbReference type="GO" id="GO:0016460">
    <property type="term" value="C:myosin II complex"/>
    <property type="evidence" value="ECO:0007669"/>
    <property type="project" value="TreeGrafter"/>
</dbReference>
<dbReference type="Proteomes" id="UP000000304">
    <property type="component" value="Chromosome 2R"/>
</dbReference>
<dbReference type="OrthoDB" id="343296at2759"/>
<dbReference type="Gene3D" id="1.10.238.10">
    <property type="entry name" value="EF-hand"/>
    <property type="match status" value="1"/>
</dbReference>
<feature type="domain" description="EF-hand" evidence="3">
    <location>
        <begin position="130"/>
        <end position="163"/>
    </location>
</feature>
<reference evidence="4 5" key="1">
    <citation type="journal article" date="2007" name="Nature">
        <title>Evolution of genes and genomes on the Drosophila phylogeny.</title>
        <authorList>
            <consortium name="Drosophila 12 Genomes Consortium"/>
            <person name="Clark A.G."/>
            <person name="Eisen M.B."/>
            <person name="Smith D.R."/>
            <person name="Bergman C.M."/>
            <person name="Oliver B."/>
            <person name="Markow T.A."/>
            <person name="Kaufman T.C."/>
            <person name="Kellis M."/>
            <person name="Gelbart W."/>
            <person name="Iyer V.N."/>
            <person name="Pollard D.A."/>
            <person name="Sackton T.B."/>
            <person name="Larracuente A.M."/>
            <person name="Singh N.D."/>
            <person name="Abad J.P."/>
            <person name="Abt D.N."/>
            <person name="Adryan B."/>
            <person name="Aguade M."/>
            <person name="Akashi H."/>
            <person name="Anderson W.W."/>
            <person name="Aquadro C.F."/>
            <person name="Ardell D.H."/>
            <person name="Arguello R."/>
            <person name="Artieri C.G."/>
            <person name="Barbash D.A."/>
            <person name="Barker D."/>
            <person name="Barsanti P."/>
            <person name="Batterham P."/>
            <person name="Batzoglou S."/>
            <person name="Begun D."/>
            <person name="Bhutkar A."/>
            <person name="Blanco E."/>
            <person name="Bosak S.A."/>
            <person name="Bradley R.K."/>
            <person name="Brand A.D."/>
            <person name="Brent M.R."/>
            <person name="Brooks A.N."/>
            <person name="Brown R.H."/>
            <person name="Butlin R.K."/>
            <person name="Caggese C."/>
            <person name="Calvi B.R."/>
            <person name="Bernardo de Carvalho A."/>
            <person name="Caspi A."/>
            <person name="Castrezana S."/>
            <person name="Celniker S.E."/>
            <person name="Chang J.L."/>
            <person name="Chapple C."/>
            <person name="Chatterji S."/>
            <person name="Chinwalla A."/>
            <person name="Civetta A."/>
            <person name="Clifton S.W."/>
            <person name="Comeron J.M."/>
            <person name="Costello J.C."/>
            <person name="Coyne J.A."/>
            <person name="Daub J."/>
            <person name="David R.G."/>
            <person name="Delcher A.L."/>
            <person name="Delehaunty K."/>
            <person name="Do C.B."/>
            <person name="Ebling H."/>
            <person name="Edwards K."/>
            <person name="Eickbush T."/>
            <person name="Evans J.D."/>
            <person name="Filipski A."/>
            <person name="Findeiss S."/>
            <person name="Freyhult E."/>
            <person name="Fulton L."/>
            <person name="Fulton R."/>
            <person name="Garcia A.C."/>
            <person name="Gardiner A."/>
            <person name="Garfield D.A."/>
            <person name="Garvin B.E."/>
            <person name="Gibson G."/>
            <person name="Gilbert D."/>
            <person name="Gnerre S."/>
            <person name="Godfrey J."/>
            <person name="Good R."/>
            <person name="Gotea V."/>
            <person name="Gravely B."/>
            <person name="Greenberg A.J."/>
            <person name="Griffiths-Jones S."/>
            <person name="Gross S."/>
            <person name="Guigo R."/>
            <person name="Gustafson E.A."/>
            <person name="Haerty W."/>
            <person name="Hahn M.W."/>
            <person name="Halligan D.L."/>
            <person name="Halpern A.L."/>
            <person name="Halter G.M."/>
            <person name="Han M.V."/>
            <person name="Heger A."/>
            <person name="Hillier L."/>
            <person name="Hinrichs A.S."/>
            <person name="Holmes I."/>
            <person name="Hoskins R.A."/>
            <person name="Hubisz M.J."/>
            <person name="Hultmark D."/>
            <person name="Huntley M.A."/>
            <person name="Jaffe D.B."/>
            <person name="Jagadeeshan S."/>
            <person name="Jeck W.R."/>
            <person name="Johnson J."/>
            <person name="Jones C.D."/>
            <person name="Jordan W.C."/>
            <person name="Karpen G.H."/>
            <person name="Kataoka E."/>
            <person name="Keightley P.D."/>
            <person name="Kheradpour P."/>
            <person name="Kirkness E.F."/>
            <person name="Koerich L.B."/>
            <person name="Kristiansen K."/>
            <person name="Kudrna D."/>
            <person name="Kulathinal R.J."/>
            <person name="Kumar S."/>
            <person name="Kwok R."/>
            <person name="Lander E."/>
            <person name="Langley C.H."/>
            <person name="Lapoint R."/>
            <person name="Lazzaro B.P."/>
            <person name="Lee S.J."/>
            <person name="Levesque L."/>
            <person name="Li R."/>
            <person name="Lin C.F."/>
            <person name="Lin M.F."/>
            <person name="Lindblad-Toh K."/>
            <person name="Llopart A."/>
            <person name="Long M."/>
            <person name="Low L."/>
            <person name="Lozovsky E."/>
            <person name="Lu J."/>
            <person name="Luo M."/>
            <person name="Machado C.A."/>
            <person name="Makalowski W."/>
            <person name="Marzo M."/>
            <person name="Matsuda M."/>
            <person name="Matzkin L."/>
            <person name="McAllister B."/>
            <person name="McBride C.S."/>
            <person name="McKernan B."/>
            <person name="McKernan K."/>
            <person name="Mendez-Lago M."/>
            <person name="Minx P."/>
            <person name="Mollenhauer M.U."/>
            <person name="Montooth K."/>
            <person name="Mount S.M."/>
            <person name="Mu X."/>
            <person name="Myers E."/>
            <person name="Negre B."/>
            <person name="Newfeld S."/>
            <person name="Nielsen R."/>
            <person name="Noor M.A."/>
            <person name="O'Grady P."/>
            <person name="Pachter L."/>
            <person name="Papaceit M."/>
            <person name="Parisi M.J."/>
            <person name="Parisi M."/>
            <person name="Parts L."/>
            <person name="Pedersen J.S."/>
            <person name="Pesole G."/>
            <person name="Phillippy A.M."/>
            <person name="Ponting C.P."/>
            <person name="Pop M."/>
            <person name="Porcelli D."/>
            <person name="Powell J.R."/>
            <person name="Prohaska S."/>
            <person name="Pruitt K."/>
            <person name="Puig M."/>
            <person name="Quesneville H."/>
            <person name="Ram K.R."/>
            <person name="Rand D."/>
            <person name="Rasmussen M.D."/>
            <person name="Reed L.K."/>
            <person name="Reenan R."/>
            <person name="Reily A."/>
            <person name="Remington K.A."/>
            <person name="Rieger T.T."/>
            <person name="Ritchie M.G."/>
            <person name="Robin C."/>
            <person name="Rogers Y.H."/>
            <person name="Rohde C."/>
            <person name="Rozas J."/>
            <person name="Rubenfield M.J."/>
            <person name="Ruiz A."/>
            <person name="Russo S."/>
            <person name="Salzberg S.L."/>
            <person name="Sanchez-Gracia A."/>
            <person name="Saranga D.J."/>
            <person name="Sato H."/>
            <person name="Schaeffer S.W."/>
            <person name="Schatz M.C."/>
            <person name="Schlenke T."/>
            <person name="Schwartz R."/>
            <person name="Segarra C."/>
            <person name="Singh R.S."/>
            <person name="Sirot L."/>
            <person name="Sirota M."/>
            <person name="Sisneros N.B."/>
            <person name="Smith C.D."/>
            <person name="Smith T.F."/>
            <person name="Spieth J."/>
            <person name="Stage D.E."/>
            <person name="Stark A."/>
            <person name="Stephan W."/>
            <person name="Strausberg R.L."/>
            <person name="Strempel S."/>
            <person name="Sturgill D."/>
            <person name="Sutton G."/>
            <person name="Sutton G.G."/>
            <person name="Tao W."/>
            <person name="Teichmann S."/>
            <person name="Tobari Y.N."/>
            <person name="Tomimura Y."/>
            <person name="Tsolas J.M."/>
            <person name="Valente V.L."/>
            <person name="Venter E."/>
            <person name="Venter J.C."/>
            <person name="Vicario S."/>
            <person name="Vieira F.G."/>
            <person name="Vilella A.J."/>
            <person name="Villasante A."/>
            <person name="Walenz B."/>
            <person name="Wang J."/>
            <person name="Wasserman M."/>
            <person name="Watts T."/>
            <person name="Wilson D."/>
            <person name="Wilson R.K."/>
            <person name="Wing R.A."/>
            <person name="Wolfner M.F."/>
            <person name="Wong A."/>
            <person name="Wong G.K."/>
            <person name="Wu C.I."/>
            <person name="Wu G."/>
            <person name="Yamamoto D."/>
            <person name="Yang H.P."/>
            <person name="Yang S.P."/>
            <person name="Yorke J.A."/>
            <person name="Yoshida K."/>
            <person name="Zdobnov E."/>
            <person name="Zhang P."/>
            <person name="Zhang Y."/>
            <person name="Zimin A.V."/>
            <person name="Baldwin J."/>
            <person name="Abdouelleil A."/>
            <person name="Abdulkadir J."/>
            <person name="Abebe A."/>
            <person name="Abera B."/>
            <person name="Abreu J."/>
            <person name="Acer S.C."/>
            <person name="Aftuck L."/>
            <person name="Alexander A."/>
            <person name="An P."/>
            <person name="Anderson E."/>
            <person name="Anderson S."/>
            <person name="Arachi H."/>
            <person name="Azer M."/>
            <person name="Bachantsang P."/>
            <person name="Barry A."/>
            <person name="Bayul T."/>
            <person name="Berlin A."/>
            <person name="Bessette D."/>
            <person name="Bloom T."/>
            <person name="Blye J."/>
            <person name="Boguslavskiy L."/>
            <person name="Bonnet C."/>
            <person name="Boukhgalter B."/>
            <person name="Bourzgui I."/>
            <person name="Brown A."/>
            <person name="Cahill P."/>
            <person name="Channer S."/>
            <person name="Cheshatsang Y."/>
            <person name="Chuda L."/>
            <person name="Citroen M."/>
            <person name="Collymore A."/>
            <person name="Cooke P."/>
            <person name="Costello M."/>
            <person name="D'Aco K."/>
            <person name="Daza R."/>
            <person name="De Haan G."/>
            <person name="DeGray S."/>
            <person name="DeMaso C."/>
            <person name="Dhargay N."/>
            <person name="Dooley K."/>
            <person name="Dooley E."/>
            <person name="Doricent M."/>
            <person name="Dorje P."/>
            <person name="Dorjee K."/>
            <person name="Dupes A."/>
            <person name="Elong R."/>
            <person name="Falk J."/>
            <person name="Farina A."/>
            <person name="Faro S."/>
            <person name="Ferguson D."/>
            <person name="Fisher S."/>
            <person name="Foley C.D."/>
            <person name="Franke A."/>
            <person name="Friedrich D."/>
            <person name="Gadbois L."/>
            <person name="Gearin G."/>
            <person name="Gearin C.R."/>
            <person name="Giannoukos G."/>
            <person name="Goode T."/>
            <person name="Graham J."/>
            <person name="Grandbois E."/>
            <person name="Grewal S."/>
            <person name="Gyaltsen K."/>
            <person name="Hafez N."/>
            <person name="Hagos B."/>
            <person name="Hall J."/>
            <person name="Henson C."/>
            <person name="Hollinger A."/>
            <person name="Honan T."/>
            <person name="Huard M.D."/>
            <person name="Hughes L."/>
            <person name="Hurhula B."/>
            <person name="Husby M.E."/>
            <person name="Kamat A."/>
            <person name="Kanga B."/>
            <person name="Kashin S."/>
            <person name="Khazanovich D."/>
            <person name="Kisner P."/>
            <person name="Lance K."/>
            <person name="Lara M."/>
            <person name="Lee W."/>
            <person name="Lennon N."/>
            <person name="Letendre F."/>
            <person name="LeVine R."/>
            <person name="Lipovsky A."/>
            <person name="Liu X."/>
            <person name="Liu J."/>
            <person name="Liu S."/>
            <person name="Lokyitsang T."/>
            <person name="Lokyitsang Y."/>
            <person name="Lubonja R."/>
            <person name="Lui A."/>
            <person name="MacDonald P."/>
            <person name="Magnisalis V."/>
            <person name="Maru K."/>
            <person name="Matthews C."/>
            <person name="McCusker W."/>
            <person name="McDonough S."/>
            <person name="Mehta T."/>
            <person name="Meldrim J."/>
            <person name="Meneus L."/>
            <person name="Mihai O."/>
            <person name="Mihalev A."/>
            <person name="Mihova T."/>
            <person name="Mittelman R."/>
            <person name="Mlenga V."/>
            <person name="Montmayeur A."/>
            <person name="Mulrain L."/>
            <person name="Navidi A."/>
            <person name="Naylor J."/>
            <person name="Negash T."/>
            <person name="Nguyen T."/>
            <person name="Nguyen N."/>
            <person name="Nicol R."/>
            <person name="Norbu C."/>
            <person name="Norbu N."/>
            <person name="Novod N."/>
            <person name="O'Neill B."/>
            <person name="Osman S."/>
            <person name="Markiewicz E."/>
            <person name="Oyono O.L."/>
            <person name="Patti C."/>
            <person name="Phunkhang P."/>
            <person name="Pierre F."/>
            <person name="Priest M."/>
            <person name="Raghuraman S."/>
            <person name="Rege F."/>
            <person name="Reyes R."/>
            <person name="Rise C."/>
            <person name="Rogov P."/>
            <person name="Ross K."/>
            <person name="Ryan E."/>
            <person name="Settipalli S."/>
            <person name="Shea T."/>
            <person name="Sherpa N."/>
            <person name="Shi L."/>
            <person name="Shih D."/>
            <person name="Sparrow T."/>
            <person name="Spaulding J."/>
            <person name="Stalker J."/>
            <person name="Stange-Thomann N."/>
            <person name="Stavropoulos S."/>
            <person name="Stone C."/>
            <person name="Strader C."/>
            <person name="Tesfaye S."/>
            <person name="Thomson T."/>
            <person name="Thoulutsang Y."/>
            <person name="Thoulutsang D."/>
            <person name="Topham K."/>
            <person name="Topping I."/>
            <person name="Tsamla T."/>
            <person name="Vassiliev H."/>
            <person name="Vo A."/>
            <person name="Wangchuk T."/>
            <person name="Wangdi T."/>
            <person name="Weiand M."/>
            <person name="Wilkinson J."/>
            <person name="Wilson A."/>
            <person name="Yadav S."/>
            <person name="Young G."/>
            <person name="Yu Q."/>
            <person name="Zembek L."/>
            <person name="Zhong D."/>
            <person name="Zimmer A."/>
            <person name="Zwirko Z."/>
            <person name="Jaffe D.B."/>
            <person name="Alvarez P."/>
            <person name="Brockman W."/>
            <person name="Butler J."/>
            <person name="Chin C."/>
            <person name="Gnerre S."/>
            <person name="Grabherr M."/>
            <person name="Kleber M."/>
            <person name="Mauceli E."/>
            <person name="MacCallum I."/>
        </authorList>
    </citation>
    <scope>NUCLEOTIDE SEQUENCE [LARGE SCALE GENOMIC DNA]</scope>
    <source>
        <strain evidence="5">white501</strain>
    </source>
</reference>
<gene>
    <name evidence="4" type="primary">Dsim\GD11700</name>
    <name evidence="4" type="ORF">Dsim_GD11700</name>
</gene>
<dbReference type="InterPro" id="IPR011992">
    <property type="entry name" value="EF-hand-dom_pair"/>
</dbReference>
<keyword evidence="2" id="KW-0106">Calcium</keyword>
<dbReference type="PANTHER" id="PTHR23048:SF59">
    <property type="entry name" value="EF-HAND SUPERFAMILY PROTEIN"/>
    <property type="match status" value="1"/>
</dbReference>
<evidence type="ECO:0000313" key="5">
    <source>
        <dbReference type="Proteomes" id="UP000000304"/>
    </source>
</evidence>
<dbReference type="EMBL" id="CM000362">
    <property type="protein sequence ID" value="EDX08256.1"/>
    <property type="molecule type" value="Genomic_DNA"/>
</dbReference>
<dbReference type="AlphaFoldDB" id="B4QHM7"/>
<feature type="domain" description="EF-hand" evidence="3">
    <location>
        <begin position="94"/>
        <end position="129"/>
    </location>
</feature>
<evidence type="ECO:0000259" key="3">
    <source>
        <dbReference type="PROSITE" id="PS50222"/>
    </source>
</evidence>
<dbReference type="HOGENOM" id="CLU_061288_2_0_1"/>
<dbReference type="CDD" id="cd00051">
    <property type="entry name" value="EFh"/>
    <property type="match status" value="1"/>
</dbReference>
<dbReference type="InterPro" id="IPR002048">
    <property type="entry name" value="EF_hand_dom"/>
</dbReference>
<dbReference type="Pfam" id="PF13499">
    <property type="entry name" value="EF-hand_7"/>
    <property type="match status" value="1"/>
</dbReference>
<dbReference type="PhylomeDB" id="B4QHM7"/>
<dbReference type="SMART" id="SM00054">
    <property type="entry name" value="EFh"/>
    <property type="match status" value="3"/>
</dbReference>
<dbReference type="Pfam" id="PF13405">
    <property type="entry name" value="EF-hand_6"/>
    <property type="match status" value="1"/>
</dbReference>
<dbReference type="PANTHER" id="PTHR23048">
    <property type="entry name" value="MYOSIN LIGHT CHAIN 1, 3"/>
    <property type="match status" value="1"/>
</dbReference>
<evidence type="ECO:0000256" key="1">
    <source>
        <dbReference type="ARBA" id="ARBA00022737"/>
    </source>
</evidence>
<dbReference type="PROSITE" id="PS00018">
    <property type="entry name" value="EF_HAND_1"/>
    <property type="match status" value="3"/>
</dbReference>
<dbReference type="OMA" id="MMAPRMA"/>
<evidence type="ECO:0000313" key="4">
    <source>
        <dbReference type="EMBL" id="EDX08256.1"/>
    </source>
</evidence>
<dbReference type="SUPFAM" id="SSF47473">
    <property type="entry name" value="EF-hand"/>
    <property type="match status" value="1"/>
</dbReference>
<dbReference type="PROSITE" id="PS50222">
    <property type="entry name" value="EF_HAND_2"/>
    <property type="match status" value="3"/>
</dbReference>
<dbReference type="InterPro" id="IPR018247">
    <property type="entry name" value="EF_Hand_1_Ca_BS"/>
</dbReference>
<protein>
    <submittedName>
        <fullName evidence="4">GD11700</fullName>
    </submittedName>
</protein>